<evidence type="ECO:0000313" key="4">
    <source>
        <dbReference type="Proteomes" id="UP001626536"/>
    </source>
</evidence>
<organism evidence="3 4">
    <name type="scientific">Methylocapsa polymorpha</name>
    <dbReference type="NCBI Taxonomy" id="3080828"/>
    <lineage>
        <taxon>Bacteria</taxon>
        <taxon>Pseudomonadati</taxon>
        <taxon>Pseudomonadota</taxon>
        <taxon>Alphaproteobacteria</taxon>
        <taxon>Hyphomicrobiales</taxon>
        <taxon>Beijerinckiaceae</taxon>
        <taxon>Methylocapsa</taxon>
    </lineage>
</organism>
<sequence length="337" mass="36871">MNLSVDHPELLWLLLVAFIPLINPGQKAIAYPWLAVLPRDRLSLCVDAFLRMLAAICVVALVLGIAGLHRKRVTVEHIGEGAHIVLLLDRSLSMDQTFANQVPAGREESKTAAAVRLVKAFFSERPHDQFAVVAFSTSPILAMPMTAKRAPIMAALDAMNRPALAHTDIGRGLGLALATFKTDFDTATRVILFVSDGAGVIDRLVQEKIRSDVLKLGAHIYYLYLRTEGDPGLFEANALPDRDAPAALHRFFESLGVPYRAFEADNPDAIRTAVETINRLETSPAQYFEQTPRRDYSSRAYAVALAALLLLLVARLVERRLGDSASAPRGAERAVSP</sequence>
<feature type="transmembrane region" description="Helical" evidence="1">
    <location>
        <begin position="300"/>
        <end position="317"/>
    </location>
</feature>
<dbReference type="Gene3D" id="3.40.50.410">
    <property type="entry name" value="von Willebrand factor, type A domain"/>
    <property type="match status" value="1"/>
</dbReference>
<keyword evidence="4" id="KW-1185">Reference proteome</keyword>
<dbReference type="SUPFAM" id="SSF53300">
    <property type="entry name" value="vWA-like"/>
    <property type="match status" value="1"/>
</dbReference>
<dbReference type="RefSeq" id="WP_407340943.1">
    <property type="nucleotide sequence ID" value="NZ_CP136862.1"/>
</dbReference>
<dbReference type="Pfam" id="PF13519">
    <property type="entry name" value="VWA_2"/>
    <property type="match status" value="1"/>
</dbReference>
<dbReference type="Proteomes" id="UP001626536">
    <property type="component" value="Chromosome"/>
</dbReference>
<dbReference type="InterPro" id="IPR036465">
    <property type="entry name" value="vWFA_dom_sf"/>
</dbReference>
<keyword evidence="1" id="KW-1133">Transmembrane helix</keyword>
<evidence type="ECO:0000259" key="2">
    <source>
        <dbReference type="PROSITE" id="PS50234"/>
    </source>
</evidence>
<evidence type="ECO:0000256" key="1">
    <source>
        <dbReference type="SAM" id="Phobius"/>
    </source>
</evidence>
<keyword evidence="1" id="KW-0472">Membrane</keyword>
<name>A0ABZ0HVM4_9HYPH</name>
<feature type="domain" description="VWFA" evidence="2">
    <location>
        <begin position="83"/>
        <end position="277"/>
    </location>
</feature>
<proteinExistence type="predicted"/>
<protein>
    <submittedName>
        <fullName evidence="3">VWA domain-containing protein</fullName>
    </submittedName>
</protein>
<evidence type="ECO:0000313" key="3">
    <source>
        <dbReference type="EMBL" id="WOJ91347.1"/>
    </source>
</evidence>
<feature type="transmembrane region" description="Helical" evidence="1">
    <location>
        <begin position="48"/>
        <end position="68"/>
    </location>
</feature>
<dbReference type="EMBL" id="CP136862">
    <property type="protein sequence ID" value="WOJ91347.1"/>
    <property type="molecule type" value="Genomic_DNA"/>
</dbReference>
<dbReference type="PROSITE" id="PS50234">
    <property type="entry name" value="VWFA"/>
    <property type="match status" value="1"/>
</dbReference>
<keyword evidence="1" id="KW-0812">Transmembrane</keyword>
<dbReference type="InterPro" id="IPR002035">
    <property type="entry name" value="VWF_A"/>
</dbReference>
<accession>A0ABZ0HVM4</accession>
<reference evidence="3 4" key="1">
    <citation type="submission" date="2023-10" db="EMBL/GenBank/DDBJ databases">
        <title>Novel methanotroph of the genus Methylocapsa from a subarctic wetland.</title>
        <authorList>
            <person name="Belova S.E."/>
            <person name="Oshkin I.Y."/>
            <person name="Miroshnikov K."/>
            <person name="Dedysh S.N."/>
        </authorList>
    </citation>
    <scope>NUCLEOTIDE SEQUENCE [LARGE SCALE GENOMIC DNA]</scope>
    <source>
        <strain evidence="3 4">RX1</strain>
    </source>
</reference>
<gene>
    <name evidence="3" type="ORF">RZS28_08865</name>
</gene>
<dbReference type="SMART" id="SM00327">
    <property type="entry name" value="VWA"/>
    <property type="match status" value="1"/>
</dbReference>
<dbReference type="CDD" id="cd00198">
    <property type="entry name" value="vWFA"/>
    <property type="match status" value="1"/>
</dbReference>